<feature type="transmembrane region" description="Helical" evidence="1">
    <location>
        <begin position="12"/>
        <end position="31"/>
    </location>
</feature>
<accession>A0A1F5X2R5</accession>
<evidence type="ECO:0000313" key="2">
    <source>
        <dbReference type="EMBL" id="OGF82198.1"/>
    </source>
</evidence>
<comment type="caution">
    <text evidence="2">The sequence shown here is derived from an EMBL/GenBank/DDBJ whole genome shotgun (WGS) entry which is preliminary data.</text>
</comment>
<keyword evidence="1" id="KW-0812">Transmembrane</keyword>
<keyword evidence="1" id="KW-0472">Membrane</keyword>
<evidence type="ECO:0000256" key="1">
    <source>
        <dbReference type="SAM" id="Phobius"/>
    </source>
</evidence>
<gene>
    <name evidence="2" type="ORF">A3B18_04105</name>
</gene>
<protein>
    <submittedName>
        <fullName evidence="2">Uncharacterized protein</fullName>
    </submittedName>
</protein>
<evidence type="ECO:0000313" key="3">
    <source>
        <dbReference type="Proteomes" id="UP000178684"/>
    </source>
</evidence>
<feature type="transmembrane region" description="Helical" evidence="1">
    <location>
        <begin position="75"/>
        <end position="95"/>
    </location>
</feature>
<sequence length="105" mass="11414">MAEEKNQTIRTATWSVISFILLVLGYATIGLNELSLSDSVPLVIAAAILSCASIGCTVVSLISGRNVENIQFWKILAIVVIVLATFGLWIIYGIAHDPFFNTPLY</sequence>
<proteinExistence type="predicted"/>
<feature type="transmembrane region" description="Helical" evidence="1">
    <location>
        <begin position="43"/>
        <end position="63"/>
    </location>
</feature>
<dbReference type="Proteomes" id="UP000178684">
    <property type="component" value="Unassembled WGS sequence"/>
</dbReference>
<dbReference type="AlphaFoldDB" id="A0A1F5X2R5"/>
<name>A0A1F5X2R5_9BACT</name>
<keyword evidence="1" id="KW-1133">Transmembrane helix</keyword>
<dbReference type="EMBL" id="MFIE01000028">
    <property type="protein sequence ID" value="OGF82198.1"/>
    <property type="molecule type" value="Genomic_DNA"/>
</dbReference>
<organism evidence="2 3">
    <name type="scientific">Candidatus Giovannonibacteria bacterium RIFCSPLOWO2_01_FULL_46_13</name>
    <dbReference type="NCBI Taxonomy" id="1798352"/>
    <lineage>
        <taxon>Bacteria</taxon>
        <taxon>Candidatus Giovannoniibacteriota</taxon>
    </lineage>
</organism>
<reference evidence="2 3" key="1">
    <citation type="journal article" date="2016" name="Nat. Commun.">
        <title>Thousands of microbial genomes shed light on interconnected biogeochemical processes in an aquifer system.</title>
        <authorList>
            <person name="Anantharaman K."/>
            <person name="Brown C.T."/>
            <person name="Hug L.A."/>
            <person name="Sharon I."/>
            <person name="Castelle C.J."/>
            <person name="Probst A.J."/>
            <person name="Thomas B.C."/>
            <person name="Singh A."/>
            <person name="Wilkins M.J."/>
            <person name="Karaoz U."/>
            <person name="Brodie E.L."/>
            <person name="Williams K.H."/>
            <person name="Hubbard S.S."/>
            <person name="Banfield J.F."/>
        </authorList>
    </citation>
    <scope>NUCLEOTIDE SEQUENCE [LARGE SCALE GENOMIC DNA]</scope>
</reference>